<dbReference type="AlphaFoldDB" id="A0A437QLJ2"/>
<dbReference type="EC" id="4.2.1.70" evidence="6"/>
<organism evidence="7 8">
    <name type="scientific">Rheinheimera riviphila</name>
    <dbReference type="NCBI Taxonomy" id="1834037"/>
    <lineage>
        <taxon>Bacteria</taxon>
        <taxon>Pseudomonadati</taxon>
        <taxon>Pseudomonadota</taxon>
        <taxon>Gammaproteobacteria</taxon>
        <taxon>Chromatiales</taxon>
        <taxon>Chromatiaceae</taxon>
        <taxon>Rheinheimera</taxon>
    </lineage>
</organism>
<dbReference type="EMBL" id="SACS01000016">
    <property type="protein sequence ID" value="RVU35393.1"/>
    <property type="molecule type" value="Genomic_DNA"/>
</dbReference>
<keyword evidence="2 6" id="KW-0378">Hydrolase</keyword>
<dbReference type="InterPro" id="IPR007342">
    <property type="entry name" value="PsuG"/>
</dbReference>
<comment type="catalytic activity">
    <reaction evidence="6">
        <text>D-ribose 5-phosphate + uracil = psi-UMP + H2O</text>
        <dbReference type="Rhea" id="RHEA:18337"/>
        <dbReference type="ChEBI" id="CHEBI:15377"/>
        <dbReference type="ChEBI" id="CHEBI:17568"/>
        <dbReference type="ChEBI" id="CHEBI:58380"/>
        <dbReference type="ChEBI" id="CHEBI:78346"/>
        <dbReference type="EC" id="4.2.1.70"/>
    </reaction>
</comment>
<sequence length="317" mass="33538">MALPIRYSAEVQEALAEQQAVVALESNVICQGLDYPLNLQTALALEQRVRAQGAVPATLAVLHGEIRVGLTGDELAYLATRPQTPKISSRDLAFVLAGRSSGATTVACSLQIAAHAGIRFFASAGLGGVHRGAQQSMDISGDLIELTRSGLAVVCAGAKNILDLGLTLEFLETHNVPVVSYQFDDFPAFYCRSSGFKAPKRLDDPWQLAAAIEWQQAIAPRQSMLICTPTPVADALDGAVVEQAIAAATRQAEQAGIIGNALTRFIMKAVEQATAGQSALANQAVLLHTTEVAAELAVIHARFCQQHQHHVADQATG</sequence>
<evidence type="ECO:0000256" key="3">
    <source>
        <dbReference type="ARBA" id="ARBA00023211"/>
    </source>
</evidence>
<evidence type="ECO:0000256" key="5">
    <source>
        <dbReference type="ARBA" id="ARBA00023295"/>
    </source>
</evidence>
<evidence type="ECO:0000313" key="8">
    <source>
        <dbReference type="Proteomes" id="UP000283077"/>
    </source>
</evidence>
<comment type="similarity">
    <text evidence="6">Belongs to the pseudouridine-5'-phosphate glycosidase family.</text>
</comment>
<keyword evidence="8" id="KW-1185">Reference proteome</keyword>
<comment type="caution">
    <text evidence="7">The sequence shown here is derived from an EMBL/GenBank/DDBJ whole genome shotgun (WGS) entry which is preliminary data.</text>
</comment>
<feature type="binding site" evidence="6">
    <location>
        <position position="138"/>
    </location>
    <ligand>
        <name>Mn(2+)</name>
        <dbReference type="ChEBI" id="CHEBI:29035"/>
    </ligand>
</feature>
<dbReference type="GO" id="GO:0046872">
    <property type="term" value="F:metal ion binding"/>
    <property type="evidence" value="ECO:0007669"/>
    <property type="project" value="UniProtKB-KW"/>
</dbReference>
<dbReference type="OrthoDB" id="9805870at2"/>
<dbReference type="RefSeq" id="WP_127700067.1">
    <property type="nucleotide sequence ID" value="NZ_SACS01000016.1"/>
</dbReference>
<gene>
    <name evidence="6" type="primary">psuG</name>
    <name evidence="7" type="ORF">EOE67_14560</name>
</gene>
<accession>A0A437QLJ2</accession>
<keyword evidence="3 6" id="KW-0464">Manganese</keyword>
<evidence type="ECO:0000256" key="2">
    <source>
        <dbReference type="ARBA" id="ARBA00022801"/>
    </source>
</evidence>
<dbReference type="Pfam" id="PF04227">
    <property type="entry name" value="Indigoidine_A"/>
    <property type="match status" value="1"/>
</dbReference>
<comment type="function">
    <text evidence="6">Catalyzes the reversible cleavage of pseudouridine 5'-phosphate (PsiMP) to ribose 5-phosphate and uracil. Functions biologically in the cleavage direction, as part of a pseudouridine degradation pathway.</text>
</comment>
<dbReference type="GO" id="GO:0004730">
    <property type="term" value="F:pseudouridylate synthase activity"/>
    <property type="evidence" value="ECO:0007669"/>
    <property type="project" value="UniProtKB-UniRule"/>
</dbReference>
<protein>
    <recommendedName>
        <fullName evidence="6">Pseudouridine-5'-phosphate glycosidase</fullName>
        <shortName evidence="6">PsiMP glycosidase</shortName>
        <ecNumber evidence="6">4.2.1.70</ecNumber>
    </recommendedName>
</protein>
<comment type="subunit">
    <text evidence="6">Homotrimer.</text>
</comment>
<keyword evidence="1 6" id="KW-0479">Metal-binding</keyword>
<name>A0A437QLJ2_9GAMM</name>
<keyword evidence="4 6" id="KW-0456">Lyase</keyword>
<feature type="active site" description="Proton donor" evidence="6">
    <location>
        <position position="25"/>
    </location>
</feature>
<dbReference type="HAMAP" id="MF_01876">
    <property type="entry name" value="PsiMP_glycosidase"/>
    <property type="match status" value="1"/>
</dbReference>
<evidence type="ECO:0000256" key="6">
    <source>
        <dbReference type="HAMAP-Rule" id="MF_01876"/>
    </source>
</evidence>
<dbReference type="GO" id="GO:0016798">
    <property type="term" value="F:hydrolase activity, acting on glycosyl bonds"/>
    <property type="evidence" value="ECO:0007669"/>
    <property type="project" value="UniProtKB-KW"/>
</dbReference>
<reference evidence="7 8" key="1">
    <citation type="submission" date="2019-01" db="EMBL/GenBank/DDBJ databases">
        <authorList>
            <person name="Chen W.-M."/>
        </authorList>
    </citation>
    <scope>NUCLEOTIDE SEQUENCE [LARGE SCALE GENOMIC DNA]</scope>
    <source>
        <strain evidence="7 8">KYPC3</strain>
    </source>
</reference>
<evidence type="ECO:0000256" key="1">
    <source>
        <dbReference type="ARBA" id="ARBA00022723"/>
    </source>
</evidence>
<feature type="binding site" evidence="6">
    <location>
        <position position="106"/>
    </location>
    <ligand>
        <name>substrate</name>
    </ligand>
</feature>
<dbReference type="PANTHER" id="PTHR42909:SF1">
    <property type="entry name" value="CARBOHYDRATE KINASE PFKB DOMAIN-CONTAINING PROTEIN"/>
    <property type="match status" value="1"/>
</dbReference>
<dbReference type="InterPro" id="IPR022830">
    <property type="entry name" value="Indigdn_synthA-like"/>
</dbReference>
<dbReference type="GO" id="GO:0046113">
    <property type="term" value="P:nucleobase catabolic process"/>
    <property type="evidence" value="ECO:0007669"/>
    <property type="project" value="UniProtKB-UniRule"/>
</dbReference>
<dbReference type="Proteomes" id="UP000283077">
    <property type="component" value="Unassembled WGS sequence"/>
</dbReference>
<feature type="active site" description="Nucleophile" evidence="6">
    <location>
        <position position="159"/>
    </location>
</feature>
<dbReference type="PANTHER" id="PTHR42909">
    <property type="entry name" value="ZGC:136858"/>
    <property type="match status" value="1"/>
</dbReference>
<evidence type="ECO:0000256" key="4">
    <source>
        <dbReference type="ARBA" id="ARBA00023239"/>
    </source>
</evidence>
<dbReference type="SUPFAM" id="SSF110581">
    <property type="entry name" value="Indigoidine synthase A-like"/>
    <property type="match status" value="1"/>
</dbReference>
<feature type="binding site" evidence="6">
    <location>
        <begin position="140"/>
        <end position="142"/>
    </location>
    <ligand>
        <name>substrate</name>
    </ligand>
</feature>
<dbReference type="Gene3D" id="3.40.1790.10">
    <property type="entry name" value="Indigoidine synthase domain"/>
    <property type="match status" value="1"/>
</dbReference>
<comment type="cofactor">
    <cofactor evidence="6">
        <name>Mn(2+)</name>
        <dbReference type="ChEBI" id="CHEBI:29035"/>
    </cofactor>
    <text evidence="6">Binds 1 Mn(2+) ion per subunit.</text>
</comment>
<feature type="binding site" evidence="6">
    <location>
        <position position="86"/>
    </location>
    <ligand>
        <name>substrate</name>
    </ligand>
</feature>
<proteinExistence type="inferred from homology"/>
<evidence type="ECO:0000313" key="7">
    <source>
        <dbReference type="EMBL" id="RVU35393.1"/>
    </source>
</evidence>
<keyword evidence="5 6" id="KW-0326">Glycosidase</keyword>
<dbReference type="GO" id="GO:0005737">
    <property type="term" value="C:cytoplasm"/>
    <property type="evidence" value="ECO:0007669"/>
    <property type="project" value="TreeGrafter"/>
</dbReference>